<dbReference type="OrthoDB" id="302966at2759"/>
<evidence type="ECO:0000256" key="3">
    <source>
        <dbReference type="ARBA" id="ARBA00022723"/>
    </source>
</evidence>
<evidence type="ECO:0000256" key="5">
    <source>
        <dbReference type="ARBA" id="ARBA00022833"/>
    </source>
</evidence>
<feature type="region of interest" description="Disordered" evidence="7">
    <location>
        <begin position="406"/>
        <end position="441"/>
    </location>
</feature>
<keyword evidence="4 6" id="KW-0863">Zinc-finger</keyword>
<keyword evidence="5" id="KW-0862">Zinc</keyword>
<keyword evidence="10" id="KW-1185">Reference proteome</keyword>
<evidence type="ECO:0000256" key="2">
    <source>
        <dbReference type="ARBA" id="ARBA00022490"/>
    </source>
</evidence>
<dbReference type="SMART" id="SM00184">
    <property type="entry name" value="RING"/>
    <property type="match status" value="1"/>
</dbReference>
<feature type="region of interest" description="Disordered" evidence="7">
    <location>
        <begin position="574"/>
        <end position="706"/>
    </location>
</feature>
<dbReference type="InterPro" id="IPR001841">
    <property type="entry name" value="Znf_RING"/>
</dbReference>
<dbReference type="InterPro" id="IPR013083">
    <property type="entry name" value="Znf_RING/FYVE/PHD"/>
</dbReference>
<evidence type="ECO:0000313" key="10">
    <source>
        <dbReference type="Proteomes" id="UP000504638"/>
    </source>
</evidence>
<dbReference type="GO" id="GO:0005737">
    <property type="term" value="C:cytoplasm"/>
    <property type="evidence" value="ECO:0007669"/>
    <property type="project" value="UniProtKB-SubCell"/>
</dbReference>
<feature type="region of interest" description="Disordered" evidence="7">
    <location>
        <begin position="723"/>
        <end position="772"/>
    </location>
</feature>
<dbReference type="CDD" id="cd16536">
    <property type="entry name" value="RING-HC_RNF10"/>
    <property type="match status" value="1"/>
</dbReference>
<feature type="compositionally biased region" description="Low complexity" evidence="7">
    <location>
        <begin position="10"/>
        <end position="39"/>
    </location>
</feature>
<accession>A0A6G1FWQ8</accession>
<dbReference type="SUPFAM" id="SSF57850">
    <property type="entry name" value="RING/U-box"/>
    <property type="match status" value="1"/>
</dbReference>
<dbReference type="Proteomes" id="UP000504638">
    <property type="component" value="Unplaced"/>
</dbReference>
<feature type="compositionally biased region" description="Polar residues" evidence="7">
    <location>
        <begin position="763"/>
        <end position="772"/>
    </location>
</feature>
<dbReference type="GO" id="GO:0000976">
    <property type="term" value="F:transcription cis-regulatory region binding"/>
    <property type="evidence" value="ECO:0007669"/>
    <property type="project" value="TreeGrafter"/>
</dbReference>
<dbReference type="RefSeq" id="XP_033531752.1">
    <property type="nucleotide sequence ID" value="XM_033676636.1"/>
</dbReference>
<dbReference type="Pfam" id="PF00097">
    <property type="entry name" value="zf-C3HC4"/>
    <property type="match status" value="1"/>
</dbReference>
<keyword evidence="3" id="KW-0479">Metal-binding</keyword>
<gene>
    <name evidence="9 11" type="ORF">P152DRAFT_402057</name>
</gene>
<evidence type="ECO:0000259" key="8">
    <source>
        <dbReference type="PROSITE" id="PS50089"/>
    </source>
</evidence>
<comment type="subcellular location">
    <subcellularLocation>
        <location evidence="1">Cytoplasm</location>
    </subcellularLocation>
</comment>
<reference evidence="11" key="2">
    <citation type="submission" date="2020-04" db="EMBL/GenBank/DDBJ databases">
        <authorList>
            <consortium name="NCBI Genome Project"/>
        </authorList>
    </citation>
    <scope>NUCLEOTIDE SEQUENCE</scope>
    <source>
        <strain evidence="11">CBS 781.70</strain>
    </source>
</reference>
<dbReference type="Gene3D" id="3.30.40.10">
    <property type="entry name" value="Zinc/RING finger domain, C3HC4 (zinc finger)"/>
    <property type="match status" value="1"/>
</dbReference>
<sequence>MTSNPPSAISTKGPSTSSPISTPQSQSSSVSAGDTAGQRRAGGSGSFGAGSSSRSSTAPRNSQGLRKQHKGSKRVNAPIDEDTMAESAAIRSATGRKGQTSITHLMTFAMPPRADYESNRHLGRPRNYRANPTWGPGSGYHAVDKARYVHSNYRFVVDPRGDYRQQNLDADVYLDWSQVLQIIVSSESQTSFCPICLDTPVAPRIAQCGHIFCLPCIIRYMHSEEESRPLPGKKPRSRQCPLCHDSIYMSDTRAVRWYTGQEGPPPREGQDVMLRLMKRRAGTALALPRDGAESISTDDDVPWHFAAEVMDYARVMKGTEEYIVQQLDFDIDALKVQEQEDELMFGEENVEWVRRAIRMIEDTKEKMKGIGNAPNVPSKPKKPRPKQVPIQYESSSEAPEMYNIQHDTSSGQSLSEGLLTSQSQSTSITETTSTSDSLFDPAGVDVKATAETKSGPRNKHQSHFRSRQDYRSQPVEYYFYQSLLHYYLTPLDIRILREAFGPYASFPATILPRVERVSTGHVIDDDLRRRFKYLAHLPHGCEVAFLECDWTDLVPPAVLAKFHPDITARRRRNLDKDAREEKARIRAEKEEDENRFPGARRKRLSASLSSEDFQPLPPSIDPESSSAVDIAGADRTPQRGWSASPPYPGRRTQGSAFAELASPSTSPNASRTVWGTPAVRGTSPSLEPWRGSEQDGLGDDGWLQGWETDLLGDEGLVGEVAALGVSEEAEGSGSGSGGASAGASAPTRSTGGGKKKKAKKITLMSTSVRRGA</sequence>
<reference evidence="11" key="3">
    <citation type="submission" date="2025-04" db="UniProtKB">
        <authorList>
            <consortium name="RefSeq"/>
        </authorList>
    </citation>
    <scope>IDENTIFICATION</scope>
    <source>
        <strain evidence="11">CBS 781.70</strain>
    </source>
</reference>
<name>A0A6G1FWQ8_9PEZI</name>
<dbReference type="InterPro" id="IPR017907">
    <property type="entry name" value="Znf_RING_CS"/>
</dbReference>
<feature type="region of interest" description="Disordered" evidence="7">
    <location>
        <begin position="365"/>
        <end position="392"/>
    </location>
</feature>
<evidence type="ECO:0000256" key="1">
    <source>
        <dbReference type="ARBA" id="ARBA00004496"/>
    </source>
</evidence>
<dbReference type="InterPro" id="IPR039739">
    <property type="entry name" value="MAG2/RNF10"/>
</dbReference>
<feature type="compositionally biased region" description="Low complexity" evidence="7">
    <location>
        <begin position="49"/>
        <end position="62"/>
    </location>
</feature>
<dbReference type="GO" id="GO:0045944">
    <property type="term" value="P:positive regulation of transcription by RNA polymerase II"/>
    <property type="evidence" value="ECO:0007669"/>
    <property type="project" value="TreeGrafter"/>
</dbReference>
<evidence type="ECO:0000256" key="4">
    <source>
        <dbReference type="ARBA" id="ARBA00022771"/>
    </source>
</evidence>
<dbReference type="GeneID" id="54417206"/>
<dbReference type="GO" id="GO:0008270">
    <property type="term" value="F:zinc ion binding"/>
    <property type="evidence" value="ECO:0007669"/>
    <property type="project" value="UniProtKB-KW"/>
</dbReference>
<feature type="region of interest" description="Disordered" evidence="7">
    <location>
        <begin position="1"/>
        <end position="84"/>
    </location>
</feature>
<dbReference type="InterPro" id="IPR018957">
    <property type="entry name" value="Znf_C3HC4_RING-type"/>
</dbReference>
<evidence type="ECO:0000256" key="7">
    <source>
        <dbReference type="SAM" id="MobiDB-lite"/>
    </source>
</evidence>
<dbReference type="PROSITE" id="PS50089">
    <property type="entry name" value="ZF_RING_2"/>
    <property type="match status" value="1"/>
</dbReference>
<dbReference type="PROSITE" id="PS00518">
    <property type="entry name" value="ZF_RING_1"/>
    <property type="match status" value="1"/>
</dbReference>
<evidence type="ECO:0000256" key="6">
    <source>
        <dbReference type="PROSITE-ProRule" id="PRU00175"/>
    </source>
</evidence>
<keyword evidence="2" id="KW-0963">Cytoplasm</keyword>
<dbReference type="PANTHER" id="PTHR12983:SF9">
    <property type="entry name" value="E3 UBIQUITIN-PROTEIN LIGASE RNF10"/>
    <property type="match status" value="1"/>
</dbReference>
<feature type="compositionally biased region" description="Basic and acidic residues" evidence="7">
    <location>
        <begin position="574"/>
        <end position="595"/>
    </location>
</feature>
<feature type="domain" description="RING-type" evidence="8">
    <location>
        <begin position="193"/>
        <end position="244"/>
    </location>
</feature>
<feature type="compositionally biased region" description="Polar residues" evidence="7">
    <location>
        <begin position="662"/>
        <end position="673"/>
    </location>
</feature>
<feature type="compositionally biased region" description="Basic residues" evidence="7">
    <location>
        <begin position="456"/>
        <end position="465"/>
    </location>
</feature>
<proteinExistence type="predicted"/>
<protein>
    <recommendedName>
        <fullName evidence="8">RING-type domain-containing protein</fullName>
    </recommendedName>
</protein>
<dbReference type="EMBL" id="ML975168">
    <property type="protein sequence ID" value="KAF1810121.1"/>
    <property type="molecule type" value="Genomic_DNA"/>
</dbReference>
<feature type="compositionally biased region" description="Low complexity" evidence="7">
    <location>
        <begin position="408"/>
        <end position="438"/>
    </location>
</feature>
<evidence type="ECO:0000313" key="11">
    <source>
        <dbReference type="RefSeq" id="XP_033531752.1"/>
    </source>
</evidence>
<organism evidence="9">
    <name type="scientific">Eremomyces bilateralis CBS 781.70</name>
    <dbReference type="NCBI Taxonomy" id="1392243"/>
    <lineage>
        <taxon>Eukaryota</taxon>
        <taxon>Fungi</taxon>
        <taxon>Dikarya</taxon>
        <taxon>Ascomycota</taxon>
        <taxon>Pezizomycotina</taxon>
        <taxon>Dothideomycetes</taxon>
        <taxon>Dothideomycetes incertae sedis</taxon>
        <taxon>Eremomycetales</taxon>
        <taxon>Eremomycetaceae</taxon>
        <taxon>Eremomyces</taxon>
    </lineage>
</organism>
<dbReference type="PANTHER" id="PTHR12983">
    <property type="entry name" value="RING FINGER 10 FAMILY MEMBER"/>
    <property type="match status" value="1"/>
</dbReference>
<dbReference type="AlphaFoldDB" id="A0A6G1FWQ8"/>
<evidence type="ECO:0000313" key="9">
    <source>
        <dbReference type="EMBL" id="KAF1810121.1"/>
    </source>
</evidence>
<reference evidence="9 11" key="1">
    <citation type="submission" date="2020-01" db="EMBL/GenBank/DDBJ databases">
        <authorList>
            <consortium name="DOE Joint Genome Institute"/>
            <person name="Haridas S."/>
            <person name="Albert R."/>
            <person name="Binder M."/>
            <person name="Bloem J."/>
            <person name="Labutti K."/>
            <person name="Salamov A."/>
            <person name="Andreopoulos B."/>
            <person name="Baker S.E."/>
            <person name="Barry K."/>
            <person name="Bills G."/>
            <person name="Bluhm B.H."/>
            <person name="Cannon C."/>
            <person name="Castanera R."/>
            <person name="Culley D.E."/>
            <person name="Daum C."/>
            <person name="Ezra D."/>
            <person name="Gonzalez J.B."/>
            <person name="Henrissat B."/>
            <person name="Kuo A."/>
            <person name="Liang C."/>
            <person name="Lipzen A."/>
            <person name="Lutzoni F."/>
            <person name="Magnuson J."/>
            <person name="Mondo S."/>
            <person name="Nolan M."/>
            <person name="Ohm R."/>
            <person name="Pangilinan J."/>
            <person name="Park H.-J."/>
            <person name="Ramirez L."/>
            <person name="Alfaro M."/>
            <person name="Sun H."/>
            <person name="Tritt A."/>
            <person name="Yoshinaga Y."/>
            <person name="Zwiers L.-H."/>
            <person name="Turgeon B.G."/>
            <person name="Goodwin S.B."/>
            <person name="Spatafora J.W."/>
            <person name="Crous P.W."/>
            <person name="Grigoriev I.V."/>
        </authorList>
    </citation>
    <scope>NUCLEOTIDE SEQUENCE</scope>
    <source>
        <strain evidence="9 11">CBS 781.70</strain>
    </source>
</reference>
<feature type="region of interest" description="Disordered" evidence="7">
    <location>
        <begin position="449"/>
        <end position="468"/>
    </location>
</feature>